<dbReference type="PANTHER" id="PTHR14187">
    <property type="entry name" value="ALPHA KINASE/ELONGATION FACTOR 2 KINASE"/>
    <property type="match status" value="1"/>
</dbReference>
<protein>
    <submittedName>
        <fullName evidence="1">Uncharacterized protein</fullName>
    </submittedName>
</protein>
<dbReference type="EMBL" id="JAPZBU010000011">
    <property type="protein sequence ID" value="KAJ5378821.1"/>
    <property type="molecule type" value="Genomic_DNA"/>
</dbReference>
<dbReference type="GeneID" id="81375557"/>
<evidence type="ECO:0000313" key="1">
    <source>
        <dbReference type="EMBL" id="KAJ5378821.1"/>
    </source>
</evidence>
<reference evidence="1" key="1">
    <citation type="submission" date="2022-12" db="EMBL/GenBank/DDBJ databases">
        <authorList>
            <person name="Petersen C."/>
        </authorList>
    </citation>
    <scope>NUCLEOTIDE SEQUENCE</scope>
    <source>
        <strain evidence="1">IBT 29677</strain>
    </source>
</reference>
<dbReference type="AlphaFoldDB" id="A0A9W9VGS9"/>
<organism evidence="1 2">
    <name type="scientific">Penicillium cosmopolitanum</name>
    <dbReference type="NCBI Taxonomy" id="1131564"/>
    <lineage>
        <taxon>Eukaryota</taxon>
        <taxon>Fungi</taxon>
        <taxon>Dikarya</taxon>
        <taxon>Ascomycota</taxon>
        <taxon>Pezizomycotina</taxon>
        <taxon>Eurotiomycetes</taxon>
        <taxon>Eurotiomycetidae</taxon>
        <taxon>Eurotiales</taxon>
        <taxon>Aspergillaceae</taxon>
        <taxon>Penicillium</taxon>
    </lineage>
</organism>
<dbReference type="PANTHER" id="PTHR14187:SF5">
    <property type="entry name" value="HEAT SHOCK 70 KDA PROTEIN 12A"/>
    <property type="match status" value="1"/>
</dbReference>
<proteinExistence type="predicted"/>
<sequence length="164" mass="18794">MNSYFWTKLLLHDNSSLDEFDDEVLMNTTLQGDLHPALFPVNCQYAEQVITEYLRHVLEFTWEELKQNLDIKLDSASVHLQFTFPASWSQKARALIRRAVTNAWGFKRDQDTLGTDLSESEAASKSVFDYRQIQSDSEFKANRGDGILICDCGGGTVVRLLYVY</sequence>
<gene>
    <name evidence="1" type="ORF">N7509_011940</name>
</gene>
<keyword evidence="2" id="KW-1185">Reference proteome</keyword>
<dbReference type="CDD" id="cd10170">
    <property type="entry name" value="ASKHA_NBD_HSP70"/>
    <property type="match status" value="1"/>
</dbReference>
<name>A0A9W9VGS9_9EURO</name>
<dbReference type="Proteomes" id="UP001147747">
    <property type="component" value="Unassembled WGS sequence"/>
</dbReference>
<dbReference type="RefSeq" id="XP_056482607.1">
    <property type="nucleotide sequence ID" value="XM_056636577.1"/>
</dbReference>
<reference evidence="1" key="2">
    <citation type="journal article" date="2023" name="IMA Fungus">
        <title>Comparative genomic study of the Penicillium genus elucidates a diverse pangenome and 15 lateral gene transfer events.</title>
        <authorList>
            <person name="Petersen C."/>
            <person name="Sorensen T."/>
            <person name="Nielsen M.R."/>
            <person name="Sondergaard T.E."/>
            <person name="Sorensen J.L."/>
            <person name="Fitzpatrick D.A."/>
            <person name="Frisvad J.C."/>
            <person name="Nielsen K.L."/>
        </authorList>
    </citation>
    <scope>NUCLEOTIDE SEQUENCE</scope>
    <source>
        <strain evidence="1">IBT 29677</strain>
    </source>
</reference>
<comment type="caution">
    <text evidence="1">The sequence shown here is derived from an EMBL/GenBank/DDBJ whole genome shotgun (WGS) entry which is preliminary data.</text>
</comment>
<dbReference type="OrthoDB" id="2963168at2759"/>
<accession>A0A9W9VGS9</accession>
<dbReference type="Gene3D" id="3.30.420.40">
    <property type="match status" value="1"/>
</dbReference>
<evidence type="ECO:0000313" key="2">
    <source>
        <dbReference type="Proteomes" id="UP001147747"/>
    </source>
</evidence>